<accession>A0A1R3T5C1</accession>
<dbReference type="GO" id="GO:0005975">
    <property type="term" value="P:carbohydrate metabolic process"/>
    <property type="evidence" value="ECO:0007669"/>
    <property type="project" value="InterPro"/>
</dbReference>
<evidence type="ECO:0000256" key="2">
    <source>
        <dbReference type="ARBA" id="ARBA00006285"/>
    </source>
</evidence>
<dbReference type="PANTHER" id="PTHR22600">
    <property type="entry name" value="BETA-HEXOSAMINIDASE"/>
    <property type="match status" value="1"/>
</dbReference>
<dbReference type="GO" id="GO:0016020">
    <property type="term" value="C:membrane"/>
    <property type="evidence" value="ECO:0007669"/>
    <property type="project" value="TreeGrafter"/>
</dbReference>
<feature type="active site" description="Proton donor" evidence="6">
    <location>
        <position position="333"/>
    </location>
</feature>
<dbReference type="SUPFAM" id="SSF55545">
    <property type="entry name" value="beta-N-acetylhexosaminidase-like domain"/>
    <property type="match status" value="1"/>
</dbReference>
<feature type="domain" description="Beta-hexosaminidase bacterial type N-terminal" evidence="8">
    <location>
        <begin position="26"/>
        <end position="134"/>
    </location>
</feature>
<protein>
    <recommendedName>
        <fullName evidence="3">beta-N-acetylhexosaminidase</fullName>
        <ecNumber evidence="3">3.2.1.52</ecNumber>
    </recommendedName>
</protein>
<dbReference type="PRINTS" id="PR00738">
    <property type="entry name" value="GLHYDRLASE20"/>
</dbReference>
<dbReference type="EC" id="3.2.1.52" evidence="3"/>
<evidence type="ECO:0000256" key="4">
    <source>
        <dbReference type="ARBA" id="ARBA00022801"/>
    </source>
</evidence>
<dbReference type="Pfam" id="PF02838">
    <property type="entry name" value="Glyco_hydro_20b"/>
    <property type="match status" value="1"/>
</dbReference>
<dbReference type="InterPro" id="IPR015882">
    <property type="entry name" value="HEX_bac_N"/>
</dbReference>
<reference evidence="9 10" key="1">
    <citation type="submission" date="2016-08" db="EMBL/GenBank/DDBJ databases">
        <authorList>
            <person name="Seilhamer J.J."/>
        </authorList>
    </citation>
    <scope>NUCLEOTIDE SEQUENCE [LARGE SCALE GENOMIC DNA]</scope>
    <source>
        <strain evidence="9">M3/6</strain>
    </source>
</reference>
<dbReference type="Gene3D" id="3.30.379.10">
    <property type="entry name" value="Chitobiase/beta-hexosaminidase domain 2-like"/>
    <property type="match status" value="1"/>
</dbReference>
<dbReference type="PANTHER" id="PTHR22600:SF57">
    <property type="entry name" value="BETA-N-ACETYLHEXOSAMINIDASE"/>
    <property type="match status" value="1"/>
</dbReference>
<evidence type="ECO:0000256" key="5">
    <source>
        <dbReference type="ARBA" id="ARBA00023295"/>
    </source>
</evidence>
<organism evidence="9 10">
    <name type="scientific">Proteiniphilum saccharofermentans</name>
    <dbReference type="NCBI Taxonomy" id="1642647"/>
    <lineage>
        <taxon>Bacteria</taxon>
        <taxon>Pseudomonadati</taxon>
        <taxon>Bacteroidota</taxon>
        <taxon>Bacteroidia</taxon>
        <taxon>Bacteroidales</taxon>
        <taxon>Dysgonomonadaceae</taxon>
        <taxon>Proteiniphilum</taxon>
    </lineage>
</organism>
<dbReference type="PIRSF" id="PIRSF001093">
    <property type="entry name" value="B-hxosamndse_ab_euk"/>
    <property type="match status" value="1"/>
</dbReference>
<dbReference type="SUPFAM" id="SSF51445">
    <property type="entry name" value="(Trans)glycosidases"/>
    <property type="match status" value="1"/>
</dbReference>
<dbReference type="Gene3D" id="3.20.20.80">
    <property type="entry name" value="Glycosidases"/>
    <property type="match status" value="1"/>
</dbReference>
<dbReference type="EMBL" id="LT605205">
    <property type="protein sequence ID" value="SCD21269.1"/>
    <property type="molecule type" value="Genomic_DNA"/>
</dbReference>
<keyword evidence="10" id="KW-1185">Reference proteome</keyword>
<proteinExistence type="inferred from homology"/>
<dbReference type="STRING" id="1642647.PSM36_2466"/>
<evidence type="ECO:0000313" key="9">
    <source>
        <dbReference type="EMBL" id="SCD21269.1"/>
    </source>
</evidence>
<dbReference type="CDD" id="cd06563">
    <property type="entry name" value="GH20_chitobiase-like"/>
    <property type="match status" value="1"/>
</dbReference>
<dbReference type="Proteomes" id="UP000187464">
    <property type="component" value="Chromosome I"/>
</dbReference>
<dbReference type="InterPro" id="IPR029018">
    <property type="entry name" value="Hex-like_dom2"/>
</dbReference>
<dbReference type="Pfam" id="PF00728">
    <property type="entry name" value="Glyco_hydro_20"/>
    <property type="match status" value="1"/>
</dbReference>
<feature type="domain" description="Glycoside hydrolase family 20 catalytic" evidence="7">
    <location>
        <begin position="138"/>
        <end position="504"/>
    </location>
</feature>
<dbReference type="GO" id="GO:0004563">
    <property type="term" value="F:beta-N-acetylhexosaminidase activity"/>
    <property type="evidence" value="ECO:0007669"/>
    <property type="project" value="UniProtKB-EC"/>
</dbReference>
<evidence type="ECO:0000256" key="6">
    <source>
        <dbReference type="PIRSR" id="PIRSR625705-1"/>
    </source>
</evidence>
<keyword evidence="4 9" id="KW-0378">Hydrolase</keyword>
<dbReference type="KEGG" id="psac:PSM36_2466"/>
<keyword evidence="5 9" id="KW-0326">Glycosidase</keyword>
<dbReference type="InterPro" id="IPR025705">
    <property type="entry name" value="Beta_hexosaminidase_sua/sub"/>
</dbReference>
<comment type="similarity">
    <text evidence="2">Belongs to the glycosyl hydrolase 20 family.</text>
</comment>
<name>A0A1R3T5C1_9BACT</name>
<gene>
    <name evidence="9" type="ORF">PSM36_2466</name>
</gene>
<dbReference type="AlphaFoldDB" id="A0A1R3T5C1"/>
<dbReference type="InterPro" id="IPR017853">
    <property type="entry name" value="GH"/>
</dbReference>
<sequence>MNFSKIIILVSSFYIFFPSIKSQPLHLIPYPNELELLSGHCDLSGGINCSSNSPASEQLYKYLSGDFDIVQNKKGIPVNFVTSEEIKNEEGYQLIVNRDRIIIKASAYKGSFYAIQTLRQLVKDKKIPCLHITDEPQFLWRGYMLDEARHFHGKETVKRILDDMALLKMNTFHWHLTDDAGWRIEIRKYPLLTEIGSRRDSTQIEDKDLIAPPETGDPAYDAFLRRYKSEKFDNKPHSGHYSQEEIREIVKYAEGRCIKIVPEISMPGHASAAIASYPWLGTTKKPIGVPCKFGVMTQVYDPSSPEVIQFFKDVLREVNNLFPSGYIHIGGDEVKFDQWQASQSIQQYMKENDLKNYRDIQIKLTNDICTFIEEELGKQMVGWNEILGINPHQWQKEVDNSHVELSKNAIVQFWAGNKDILSYAINNGYKIIHTFSQDTYIDYSYEQLPLERAYNFSPVPDGYAKESILGLGCQMWTEWIRNRKDLEYHTYPRIAAYAETGWTAKEKKSYDRFKSSLNPLLTHWRDKGYNLPKIDF</sequence>
<evidence type="ECO:0000256" key="3">
    <source>
        <dbReference type="ARBA" id="ARBA00012663"/>
    </source>
</evidence>
<dbReference type="RefSeq" id="WP_076931116.1">
    <property type="nucleotide sequence ID" value="NZ_LT605205.1"/>
</dbReference>
<evidence type="ECO:0000256" key="1">
    <source>
        <dbReference type="ARBA" id="ARBA00001231"/>
    </source>
</evidence>
<evidence type="ECO:0000259" key="8">
    <source>
        <dbReference type="Pfam" id="PF02838"/>
    </source>
</evidence>
<dbReference type="GO" id="GO:0030203">
    <property type="term" value="P:glycosaminoglycan metabolic process"/>
    <property type="evidence" value="ECO:0007669"/>
    <property type="project" value="TreeGrafter"/>
</dbReference>
<comment type="catalytic activity">
    <reaction evidence="1">
        <text>Hydrolysis of terminal non-reducing N-acetyl-D-hexosamine residues in N-acetyl-beta-D-hexosaminides.</text>
        <dbReference type="EC" id="3.2.1.52"/>
    </reaction>
</comment>
<evidence type="ECO:0000313" key="10">
    <source>
        <dbReference type="Proteomes" id="UP000187464"/>
    </source>
</evidence>
<evidence type="ECO:0000259" key="7">
    <source>
        <dbReference type="Pfam" id="PF00728"/>
    </source>
</evidence>
<dbReference type="InterPro" id="IPR015883">
    <property type="entry name" value="Glyco_hydro_20_cat"/>
</dbReference>